<comment type="similarity">
    <text evidence="3">Belongs to the glycosyl hydrolase 84 family.</text>
</comment>
<evidence type="ECO:0000313" key="5">
    <source>
        <dbReference type="EMBL" id="MEO3940965.1"/>
    </source>
</evidence>
<dbReference type="Gene3D" id="3.20.20.80">
    <property type="entry name" value="Glycosidases"/>
    <property type="match status" value="1"/>
</dbReference>
<protein>
    <submittedName>
        <fullName evidence="5">Beta-N-acetylglucosaminidase domain-containing protein</fullName>
    </submittedName>
</protein>
<dbReference type="SUPFAM" id="SSF51445">
    <property type="entry name" value="(Trans)glycosidases"/>
    <property type="match status" value="1"/>
</dbReference>
<dbReference type="PANTHER" id="PTHR13170:SF16">
    <property type="entry name" value="PROTEIN O-GLCNACASE"/>
    <property type="match status" value="1"/>
</dbReference>
<keyword evidence="2 3" id="KW-0326">Glycosidase</keyword>
<gene>
    <name evidence="5" type="ORF">V3C41_07785</name>
</gene>
<keyword evidence="1 3" id="KW-0378">Hydrolase</keyword>
<dbReference type="Pfam" id="PF07555">
    <property type="entry name" value="NAGidase"/>
    <property type="match status" value="1"/>
</dbReference>
<dbReference type="SUPFAM" id="SSF55545">
    <property type="entry name" value="beta-N-acetylhexosaminidase-like domain"/>
    <property type="match status" value="1"/>
</dbReference>
<evidence type="ECO:0000256" key="1">
    <source>
        <dbReference type="ARBA" id="ARBA00022801"/>
    </source>
</evidence>
<dbReference type="EMBL" id="JBBMFV010000004">
    <property type="protein sequence ID" value="MEO3940965.1"/>
    <property type="molecule type" value="Genomic_DNA"/>
</dbReference>
<dbReference type="PROSITE" id="PS52009">
    <property type="entry name" value="GH84"/>
    <property type="match status" value="1"/>
</dbReference>
<proteinExistence type="inferred from homology"/>
<evidence type="ECO:0000256" key="2">
    <source>
        <dbReference type="ARBA" id="ARBA00023295"/>
    </source>
</evidence>
<sequence length="665" mass="70513">MNTAPAGSGTKRRRSLLLLVAGLLAAALVAAGWFAVSRERPGGPGGAEVSTGVPSIFPVPQHARLGNGAPVPITGHVYVVAPAGTDQASTAAVRDLVAASGGTAEVVTALPSPQEGSSAIHLGTESAVGPVLKALQVDGDSSVRDALGRAEGYSIATGQSDGIPTAVLAGSDDDGVFHAVQTLRQVLKDGAVAPVQVSDWPLMETRGVIEGFYGTPWSHEARLDVIEFAGSRKMNTYIYSPKDDPLLRDKWRELYSDRELSELRELIDAAAANHVRFSYALSPGIDVCYSREADLEDAVAKLESLYSLGVRSFVIPLDDIATKVQCAEDLREFGAGQVNLAKAQASFVNDVNAKFISGKAGVLPLETVPTFYNGSGSTPYKKELGRALNPEIVVQWTGEDVVSHRITTKSAETAGDTYGSPGKPRSLVIWDNYPVNDFSQDHLFLAPVIGRDADLHRSIKGIVTNPMIQPYLSLPAIFNYADLSWNGPAYKPGPSMDAALSLLAGPDPEVRAAVRAFVDLNQDWQDDELTPSAPELRRDIDQFWSEYDAGKSPSAALRNRAGLLQKLPTLLPRMAEPGFAQDGTAWIAAASEYGRGVEEAITMLEAAKRGDTQAATAARSVVEGALKTAGAKTQPTLELGVVTPVLGNDELAAFIERALQQVPAA</sequence>
<dbReference type="Gene3D" id="3.30.379.10">
    <property type="entry name" value="Chitobiase/beta-hexosaminidase domain 2-like"/>
    <property type="match status" value="1"/>
</dbReference>
<dbReference type="RefSeq" id="WP_347782270.1">
    <property type="nucleotide sequence ID" value="NZ_JBBMFV010000004.1"/>
</dbReference>
<dbReference type="InterPro" id="IPR011496">
    <property type="entry name" value="O-GlcNAcase_cat"/>
</dbReference>
<dbReference type="InterPro" id="IPR051822">
    <property type="entry name" value="Glycosyl_Hydrolase_84"/>
</dbReference>
<dbReference type="PANTHER" id="PTHR13170">
    <property type="entry name" value="O-GLCNACASE"/>
    <property type="match status" value="1"/>
</dbReference>
<dbReference type="InterPro" id="IPR015882">
    <property type="entry name" value="HEX_bac_N"/>
</dbReference>
<dbReference type="InterPro" id="IPR029018">
    <property type="entry name" value="Hex-like_dom2"/>
</dbReference>
<name>A0ABV0GQW9_PAENI</name>
<feature type="active site" description="Proton donor" evidence="3">
    <location>
        <position position="319"/>
    </location>
</feature>
<keyword evidence="6" id="KW-1185">Reference proteome</keyword>
<dbReference type="InterPro" id="IPR017853">
    <property type="entry name" value="GH"/>
</dbReference>
<dbReference type="Gene3D" id="1.20.58.460">
    <property type="entry name" value="Hyaluronidase post-catalytic domain-like"/>
    <property type="match status" value="1"/>
</dbReference>
<dbReference type="Proteomes" id="UP001448614">
    <property type="component" value="Unassembled WGS sequence"/>
</dbReference>
<organism evidence="5 6">
    <name type="scientific">Paenarthrobacter nicotinovorans</name>
    <name type="common">Arthrobacter nicotinovorans</name>
    <dbReference type="NCBI Taxonomy" id="29320"/>
    <lineage>
        <taxon>Bacteria</taxon>
        <taxon>Bacillati</taxon>
        <taxon>Actinomycetota</taxon>
        <taxon>Actinomycetes</taxon>
        <taxon>Micrococcales</taxon>
        <taxon>Micrococcaceae</taxon>
        <taxon>Paenarthrobacter</taxon>
    </lineage>
</organism>
<dbReference type="Pfam" id="PF02838">
    <property type="entry name" value="Glyco_hydro_20b"/>
    <property type="match status" value="1"/>
</dbReference>
<evidence type="ECO:0000313" key="6">
    <source>
        <dbReference type="Proteomes" id="UP001448614"/>
    </source>
</evidence>
<evidence type="ECO:0000256" key="3">
    <source>
        <dbReference type="PROSITE-ProRule" id="PRU01353"/>
    </source>
</evidence>
<reference evidence="5 6" key="1">
    <citation type="journal article" date="2024" name="Appl. Microbiol. Biotechnol.">
        <title>Biosynthetic gene clusters with biotechnological applications in novel Antarctic isolates from Actinomycetota.</title>
        <authorList>
            <person name="Bruna P."/>
            <person name="Nunez-Montero K."/>
            <person name="Contreras M.J."/>
            <person name="Leal K."/>
            <person name="Garcia M."/>
            <person name="Abanto M."/>
            <person name="Barrientos L."/>
        </authorList>
    </citation>
    <scope>NUCLEOTIDE SEQUENCE [LARGE SCALE GENOMIC DNA]</scope>
    <source>
        <strain evidence="5 6">Se16.17</strain>
    </source>
</reference>
<comment type="caution">
    <text evidence="5">The sequence shown here is derived from an EMBL/GenBank/DDBJ whole genome shotgun (WGS) entry which is preliminary data.</text>
</comment>
<feature type="domain" description="GH84" evidence="4">
    <location>
        <begin position="204"/>
        <end position="488"/>
    </location>
</feature>
<accession>A0ABV0GQW9</accession>
<evidence type="ECO:0000259" key="4">
    <source>
        <dbReference type="PROSITE" id="PS52009"/>
    </source>
</evidence>